<feature type="domain" description="HTH tetR-type" evidence="5">
    <location>
        <begin position="24"/>
        <end position="84"/>
    </location>
</feature>
<evidence type="ECO:0000259" key="5">
    <source>
        <dbReference type="PROSITE" id="PS50977"/>
    </source>
</evidence>
<dbReference type="Gene3D" id="1.10.357.10">
    <property type="entry name" value="Tetracycline Repressor, domain 2"/>
    <property type="match status" value="1"/>
</dbReference>
<organism evidence="6 7">
    <name type="scientific">Arsenicicoccus piscis</name>
    <dbReference type="NCBI Taxonomy" id="673954"/>
    <lineage>
        <taxon>Bacteria</taxon>
        <taxon>Bacillati</taxon>
        <taxon>Actinomycetota</taxon>
        <taxon>Actinomycetes</taxon>
        <taxon>Micrococcales</taxon>
        <taxon>Intrasporangiaceae</taxon>
        <taxon>Arsenicicoccus</taxon>
    </lineage>
</organism>
<feature type="DNA-binding region" description="H-T-H motif" evidence="4">
    <location>
        <begin position="47"/>
        <end position="66"/>
    </location>
</feature>
<dbReference type="InterPro" id="IPR009057">
    <property type="entry name" value="Homeodomain-like_sf"/>
</dbReference>
<keyword evidence="7" id="KW-1185">Reference proteome</keyword>
<evidence type="ECO:0000256" key="4">
    <source>
        <dbReference type="PROSITE-ProRule" id="PRU00335"/>
    </source>
</evidence>
<evidence type="ECO:0000313" key="7">
    <source>
        <dbReference type="Proteomes" id="UP001157109"/>
    </source>
</evidence>
<dbReference type="Pfam" id="PF00440">
    <property type="entry name" value="TetR_N"/>
    <property type="match status" value="1"/>
</dbReference>
<protein>
    <recommendedName>
        <fullName evidence="5">HTH tetR-type domain-containing protein</fullName>
    </recommendedName>
</protein>
<comment type="caution">
    <text evidence="6">The sequence shown here is derived from an EMBL/GenBank/DDBJ whole genome shotgun (WGS) entry which is preliminary data.</text>
</comment>
<evidence type="ECO:0000256" key="3">
    <source>
        <dbReference type="ARBA" id="ARBA00023163"/>
    </source>
</evidence>
<dbReference type="InterPro" id="IPR050109">
    <property type="entry name" value="HTH-type_TetR-like_transc_reg"/>
</dbReference>
<dbReference type="SUPFAM" id="SSF46689">
    <property type="entry name" value="Homeodomain-like"/>
    <property type="match status" value="1"/>
</dbReference>
<keyword evidence="1" id="KW-0805">Transcription regulation</keyword>
<proteinExistence type="predicted"/>
<dbReference type="PANTHER" id="PTHR30055:SF238">
    <property type="entry name" value="MYCOFACTOCIN BIOSYNTHESIS TRANSCRIPTIONAL REGULATOR MFTR-RELATED"/>
    <property type="match status" value="1"/>
</dbReference>
<name>A0ABQ6HKA0_9MICO</name>
<evidence type="ECO:0000256" key="1">
    <source>
        <dbReference type="ARBA" id="ARBA00023015"/>
    </source>
</evidence>
<dbReference type="InterPro" id="IPR001647">
    <property type="entry name" value="HTH_TetR"/>
</dbReference>
<evidence type="ECO:0000313" key="6">
    <source>
        <dbReference type="EMBL" id="GMA18777.1"/>
    </source>
</evidence>
<dbReference type="EMBL" id="BSUJ01000001">
    <property type="protein sequence ID" value="GMA18777.1"/>
    <property type="molecule type" value="Genomic_DNA"/>
</dbReference>
<dbReference type="Gene3D" id="1.10.10.60">
    <property type="entry name" value="Homeodomain-like"/>
    <property type="match status" value="1"/>
</dbReference>
<dbReference type="Proteomes" id="UP001157109">
    <property type="component" value="Unassembled WGS sequence"/>
</dbReference>
<gene>
    <name evidence="6" type="ORF">GCM10025862_07980</name>
</gene>
<dbReference type="PANTHER" id="PTHR30055">
    <property type="entry name" value="HTH-TYPE TRANSCRIPTIONAL REGULATOR RUTR"/>
    <property type="match status" value="1"/>
</dbReference>
<dbReference type="PROSITE" id="PS50977">
    <property type="entry name" value="HTH_TETR_2"/>
    <property type="match status" value="1"/>
</dbReference>
<evidence type="ECO:0000256" key="2">
    <source>
        <dbReference type="ARBA" id="ARBA00023125"/>
    </source>
</evidence>
<accession>A0ABQ6HKA0</accession>
<sequence>MHLLHSVHLIYRKDMQTRRDLAKQETRLALVDAALAVAEREALEGLTADSVAAEAGVSRRTFFNYFPTTDAVLAAPTHDFLQRVFAELSLRPVREPVPEAIVNALAAAAEPDLMRRFAGVVRLCGDDFAAERVEREVWAEAEANVREALTERLPAGTEPLRIQVLAAAAMGAGRAAVVSWADEVGQVLDDSTGVESLDPAAFTSLRERLVAAMGYLGQGFGFASPAAPTGTASTTTASTSTAT</sequence>
<reference evidence="7" key="1">
    <citation type="journal article" date="2019" name="Int. J. Syst. Evol. Microbiol.">
        <title>The Global Catalogue of Microorganisms (GCM) 10K type strain sequencing project: providing services to taxonomists for standard genome sequencing and annotation.</title>
        <authorList>
            <consortium name="The Broad Institute Genomics Platform"/>
            <consortium name="The Broad Institute Genome Sequencing Center for Infectious Disease"/>
            <person name="Wu L."/>
            <person name="Ma J."/>
        </authorList>
    </citation>
    <scope>NUCLEOTIDE SEQUENCE [LARGE SCALE GENOMIC DNA]</scope>
    <source>
        <strain evidence="7">NBRC 105830</strain>
    </source>
</reference>
<keyword evidence="2 4" id="KW-0238">DNA-binding</keyword>
<keyword evidence="3" id="KW-0804">Transcription</keyword>